<evidence type="ECO:0000313" key="3">
    <source>
        <dbReference type="Proteomes" id="UP000605361"/>
    </source>
</evidence>
<dbReference type="EMBL" id="JADOGI010000024">
    <property type="protein sequence ID" value="MBF8186199.1"/>
    <property type="molecule type" value="Genomic_DNA"/>
</dbReference>
<keyword evidence="3" id="KW-1185">Reference proteome</keyword>
<sequence length="57" mass="6225">MPRSKVLDRPAFQSGRDPVLGQERRHVGALVIAAAYVSPAVQHEHEAVPAVGGQRRR</sequence>
<comment type="caution">
    <text evidence="2">The sequence shown here is derived from an EMBL/GenBank/DDBJ whole genome shotgun (WGS) entry which is preliminary data.</text>
</comment>
<reference evidence="2" key="1">
    <citation type="submission" date="2020-11" db="EMBL/GenBank/DDBJ databases">
        <title>Whole-genome analyses of Nonomuraea sp. K274.</title>
        <authorList>
            <person name="Veyisoglu A."/>
        </authorList>
    </citation>
    <scope>NUCLEOTIDE SEQUENCE</scope>
    <source>
        <strain evidence="2">K274</strain>
    </source>
</reference>
<evidence type="ECO:0000256" key="1">
    <source>
        <dbReference type="SAM" id="MobiDB-lite"/>
    </source>
</evidence>
<gene>
    <name evidence="2" type="ORF">ITP53_10655</name>
</gene>
<accession>A0A931EW04</accession>
<organism evidence="2 3">
    <name type="scientific">Nonomuraea cypriaca</name>
    <dbReference type="NCBI Taxonomy" id="1187855"/>
    <lineage>
        <taxon>Bacteria</taxon>
        <taxon>Bacillati</taxon>
        <taxon>Actinomycetota</taxon>
        <taxon>Actinomycetes</taxon>
        <taxon>Streptosporangiales</taxon>
        <taxon>Streptosporangiaceae</taxon>
        <taxon>Nonomuraea</taxon>
    </lineage>
</organism>
<dbReference type="AlphaFoldDB" id="A0A931EW04"/>
<name>A0A931EW04_9ACTN</name>
<evidence type="ECO:0000313" key="2">
    <source>
        <dbReference type="EMBL" id="MBF8186199.1"/>
    </source>
</evidence>
<protein>
    <submittedName>
        <fullName evidence="2">Uncharacterized protein</fullName>
    </submittedName>
</protein>
<dbReference type="Proteomes" id="UP000605361">
    <property type="component" value="Unassembled WGS sequence"/>
</dbReference>
<feature type="region of interest" description="Disordered" evidence="1">
    <location>
        <begin position="1"/>
        <end position="20"/>
    </location>
</feature>
<dbReference type="RefSeq" id="WP_195895178.1">
    <property type="nucleotide sequence ID" value="NZ_JADOGI010000024.1"/>
</dbReference>
<proteinExistence type="predicted"/>